<evidence type="ECO:0000256" key="3">
    <source>
        <dbReference type="ARBA" id="ARBA00022729"/>
    </source>
</evidence>
<dbReference type="InterPro" id="IPR055372">
    <property type="entry name" value="CBM96"/>
</dbReference>
<dbReference type="SUPFAM" id="SSF49373">
    <property type="entry name" value="Invasin/intimin cell-adhesion fragments"/>
    <property type="match status" value="1"/>
</dbReference>
<dbReference type="InterPro" id="IPR006584">
    <property type="entry name" value="Cellulose-bd_IV"/>
</dbReference>
<dbReference type="SMART" id="SM00606">
    <property type="entry name" value="CBD_IV"/>
    <property type="match status" value="1"/>
</dbReference>
<reference evidence="7 8" key="1">
    <citation type="journal article" date="2014" name="Int. J. Syst. Evol. Microbiol.">
        <title>Complete genome sequence of Corynebacterium casei LMG S-19264T (=DSM 44701T), isolated from a smear-ripened cheese.</title>
        <authorList>
            <consortium name="US DOE Joint Genome Institute (JGI-PGF)"/>
            <person name="Walter F."/>
            <person name="Albersmeier A."/>
            <person name="Kalinowski J."/>
            <person name="Ruckert C."/>
        </authorList>
    </citation>
    <scope>NUCLEOTIDE SEQUENCE [LARGE SCALE GENOMIC DNA]</scope>
    <source>
        <strain evidence="7 8">CECT 8670</strain>
    </source>
</reference>
<protein>
    <submittedName>
        <fullName evidence="7">DNRLRE domain-containing protein</fullName>
    </submittedName>
</protein>
<dbReference type="InterPro" id="IPR026444">
    <property type="entry name" value="Secre_tail"/>
</dbReference>
<dbReference type="InterPro" id="IPR008397">
    <property type="entry name" value="Alginate_lyase_dom"/>
</dbReference>
<dbReference type="InterPro" id="IPR008964">
    <property type="entry name" value="Invasin/intimin_cell_adhesion"/>
</dbReference>
<name>A0AAJ1VEZ3_9FLAO</name>
<dbReference type="GO" id="GO:0016829">
    <property type="term" value="F:lyase activity"/>
    <property type="evidence" value="ECO:0007669"/>
    <property type="project" value="UniProtKB-KW"/>
</dbReference>
<accession>A0AAJ1VEZ3</accession>
<dbReference type="AlphaFoldDB" id="A0AAJ1VEZ3"/>
<dbReference type="Gene3D" id="2.60.120.260">
    <property type="entry name" value="Galactose-binding domain-like"/>
    <property type="match status" value="1"/>
</dbReference>
<keyword evidence="2" id="KW-0964">Secreted</keyword>
<keyword evidence="3 5" id="KW-0732">Signal</keyword>
<dbReference type="GO" id="GO:0042597">
    <property type="term" value="C:periplasmic space"/>
    <property type="evidence" value="ECO:0007669"/>
    <property type="project" value="InterPro"/>
</dbReference>
<comment type="caution">
    <text evidence="7">The sequence shown here is derived from an EMBL/GenBank/DDBJ whole genome shotgun (WGS) entry which is preliminary data.</text>
</comment>
<evidence type="ECO:0000256" key="2">
    <source>
        <dbReference type="ARBA" id="ARBA00022525"/>
    </source>
</evidence>
<dbReference type="RefSeq" id="WP_261973035.1">
    <property type="nucleotide sequence ID" value="NZ_CP103460.1"/>
</dbReference>
<dbReference type="GO" id="GO:0005576">
    <property type="term" value="C:extracellular region"/>
    <property type="evidence" value="ECO:0007669"/>
    <property type="project" value="UniProtKB-SubCell"/>
</dbReference>
<dbReference type="InterPro" id="IPR005084">
    <property type="entry name" value="CBM6"/>
</dbReference>
<dbReference type="NCBIfam" id="NF033679">
    <property type="entry name" value="DNRLRE_dom"/>
    <property type="match status" value="1"/>
</dbReference>
<evidence type="ECO:0000313" key="8">
    <source>
        <dbReference type="Proteomes" id="UP001228636"/>
    </source>
</evidence>
<keyword evidence="4" id="KW-0456">Lyase</keyword>
<sequence length="965" mass="107744">MKKNIIYLTILCFTVINTIQAQFVHPGITHKTSDLDRMKAMVEAEIDPWFSSYNQMVSDSKSAYDYTVKGNLSFTELGRDNGTNYSAWNSDIRAAYYNAMRWYIEGDSRHADKAIEIFNAWVNIESVTSNGTTSLSGGVAYIMIEAAEIVKNTYTGWSDSDRKKFEDMLVFPGYSNTEIPEGISNSYGSFYWQAFQGDPVRHGNQGLSGWRTVMAMGIFLDNEIMYDRALRYVKGEPHRADDLAYPAGPNTSKEITGTNDYADTYSITRGYDIEDYGYNELMVNYIDDNGQCQESSRDQQHTAFGIGLLTSMAEMAWNQGEDLYGFTDDRLLLGLEYNMRYNVSAIASFEDQLTPWVPTVSSGEFKEGFDRTGRWYSKAMSPIGVGEFSGIRPVFEMPIAHYLGRGLKSEEEVKWITRARDKAIELSGYEDAGWTNDAIGWGALSARRPMYCFGDPISGFTLEGLPIYAMHDIINTIEAENFDYDPIKTGEGRVYHDKSIGNSDGNYRAFDNVDMEDLGDENYAITSIESGEWLTYTISVTETAIYNMTITYAASKVDGTIKFNFSGEDKTGDVVVPFDASNSTGDSDWKTIVIAEDILLNKGVQSLKIEFSGTSEAFKLDNFKLSKTATVKEDQDIQFFTLSHKVVGTKDFNPAAKASSGLEVSYSSSAPSVATVVDGKIHVVGSGRTIITANQIGDASYNPAIAVTQELDVVNEIGGTKTLIVDADSYVHESKSNSNFGDGGSMVTKLSARFIYLKFDLKSIPGPIISTKLRMYQRTSFTDTRTVYDVADDNWVESEITWNNKPAFENERSSIITMPSTWNEWEVSSYVAQEYNNDKMVTFAVRDPAESGIGIDYYSKESDLNLAPELIIEYYDSSLSLDNEEIAVALYPNPIKNILNISLLSANFNLEESEVILSTINGQEVLKMKLESTKSQLDLSKFNSGIYILTIKDSSKIMNKKIVKL</sequence>
<evidence type="ECO:0000256" key="1">
    <source>
        <dbReference type="ARBA" id="ARBA00004613"/>
    </source>
</evidence>
<evidence type="ECO:0000259" key="6">
    <source>
        <dbReference type="PROSITE" id="PS51175"/>
    </source>
</evidence>
<feature type="domain" description="CBM6" evidence="6">
    <location>
        <begin position="493"/>
        <end position="626"/>
    </location>
</feature>
<feature type="chain" id="PRO_5042588626" evidence="5">
    <location>
        <begin position="22"/>
        <end position="965"/>
    </location>
</feature>
<gene>
    <name evidence="7" type="ORF">QWY81_00260</name>
</gene>
<evidence type="ECO:0000256" key="5">
    <source>
        <dbReference type="SAM" id="SignalP"/>
    </source>
</evidence>
<evidence type="ECO:0000256" key="4">
    <source>
        <dbReference type="ARBA" id="ARBA00023239"/>
    </source>
</evidence>
<dbReference type="InterPro" id="IPR008929">
    <property type="entry name" value="Chondroitin_lyas"/>
</dbReference>
<dbReference type="InterPro" id="IPR008979">
    <property type="entry name" value="Galactose-bd-like_sf"/>
</dbReference>
<organism evidence="7 8">
    <name type="scientific">Polaribacter sejongensis</name>
    <dbReference type="NCBI Taxonomy" id="985043"/>
    <lineage>
        <taxon>Bacteria</taxon>
        <taxon>Pseudomonadati</taxon>
        <taxon>Bacteroidota</taxon>
        <taxon>Flavobacteriia</taxon>
        <taxon>Flavobacteriales</taxon>
        <taxon>Flavobacteriaceae</taxon>
    </lineage>
</organism>
<dbReference type="PROSITE" id="PS51175">
    <property type="entry name" value="CBM6"/>
    <property type="match status" value="1"/>
</dbReference>
<comment type="subcellular location">
    <subcellularLocation>
        <location evidence="1">Secreted</location>
    </subcellularLocation>
</comment>
<evidence type="ECO:0000313" key="7">
    <source>
        <dbReference type="EMBL" id="MDN3617879.1"/>
    </source>
</evidence>
<feature type="signal peptide" evidence="5">
    <location>
        <begin position="1"/>
        <end position="21"/>
    </location>
</feature>
<dbReference type="Pfam" id="PF03422">
    <property type="entry name" value="CBM_6"/>
    <property type="match status" value="1"/>
</dbReference>
<dbReference type="SUPFAM" id="SSF48230">
    <property type="entry name" value="Chondroitin AC/alginate lyase"/>
    <property type="match status" value="1"/>
</dbReference>
<dbReference type="Gene3D" id="1.50.10.100">
    <property type="entry name" value="Chondroitin AC/alginate lyase"/>
    <property type="match status" value="1"/>
</dbReference>
<dbReference type="EMBL" id="JAUFQH010000001">
    <property type="protein sequence ID" value="MDN3617879.1"/>
    <property type="molecule type" value="Genomic_DNA"/>
</dbReference>
<dbReference type="Pfam" id="PF24517">
    <property type="entry name" value="CBM96"/>
    <property type="match status" value="1"/>
</dbReference>
<dbReference type="Proteomes" id="UP001228636">
    <property type="component" value="Unassembled WGS sequence"/>
</dbReference>
<dbReference type="GO" id="GO:0030246">
    <property type="term" value="F:carbohydrate binding"/>
    <property type="evidence" value="ECO:0007669"/>
    <property type="project" value="InterPro"/>
</dbReference>
<dbReference type="NCBIfam" id="TIGR04183">
    <property type="entry name" value="Por_Secre_tail"/>
    <property type="match status" value="1"/>
</dbReference>
<dbReference type="SUPFAM" id="SSF49785">
    <property type="entry name" value="Galactose-binding domain-like"/>
    <property type="match status" value="1"/>
</dbReference>
<dbReference type="Pfam" id="PF05426">
    <property type="entry name" value="Alginate_lyase"/>
    <property type="match status" value="1"/>
</dbReference>
<proteinExistence type="predicted"/>
<dbReference type="CDD" id="cd04080">
    <property type="entry name" value="CBM6_cellulase-like"/>
    <property type="match status" value="1"/>
</dbReference>
<dbReference type="Pfam" id="PF18962">
    <property type="entry name" value="Por_Secre_tail"/>
    <property type="match status" value="1"/>
</dbReference>